<accession>A0A3S0XMZ9</accession>
<proteinExistence type="predicted"/>
<organism evidence="1 2">
    <name type="scientific">Rhizobium chutanense</name>
    <dbReference type="NCBI Taxonomy" id="2035448"/>
    <lineage>
        <taxon>Bacteria</taxon>
        <taxon>Pseudomonadati</taxon>
        <taxon>Pseudomonadota</taxon>
        <taxon>Alphaproteobacteria</taxon>
        <taxon>Hyphomicrobiales</taxon>
        <taxon>Rhizobiaceae</taxon>
        <taxon>Rhizobium/Agrobacterium group</taxon>
        <taxon>Rhizobium</taxon>
    </lineage>
</organism>
<dbReference type="AlphaFoldDB" id="A0A3S0XMZ9"/>
<dbReference type="Proteomes" id="UP000278081">
    <property type="component" value="Unassembled WGS sequence"/>
</dbReference>
<reference evidence="1 2" key="1">
    <citation type="submission" date="2018-11" db="EMBL/GenBank/DDBJ databases">
        <title>Rhizobium chutanense sp. nov., isolated from root nodules of Phaseolus vulgaris in China.</title>
        <authorList>
            <person name="Huo Y."/>
        </authorList>
    </citation>
    <scope>NUCLEOTIDE SEQUENCE [LARGE SCALE GENOMIC DNA]</scope>
    <source>
        <strain evidence="1 2">C16</strain>
    </source>
</reference>
<comment type="caution">
    <text evidence="1">The sequence shown here is derived from an EMBL/GenBank/DDBJ whole genome shotgun (WGS) entry which is preliminary data.</text>
</comment>
<protein>
    <submittedName>
        <fullName evidence="1">Uncharacterized protein</fullName>
    </submittedName>
</protein>
<gene>
    <name evidence="1" type="ORF">EFR84_21530</name>
</gene>
<name>A0A3S0XMZ9_9HYPH</name>
<sequence length="81" mass="8844">MPLSGFNGEQGQAGNVVFPAGEARQRMHIRAARLTWRPVFGKNGATTKAYGVRTRFRISVRRGVADNDACRGERDRAVGGI</sequence>
<evidence type="ECO:0000313" key="1">
    <source>
        <dbReference type="EMBL" id="RUM02110.1"/>
    </source>
</evidence>
<dbReference type="EMBL" id="RJTJ01000020">
    <property type="protein sequence ID" value="RUM02110.1"/>
    <property type="molecule type" value="Genomic_DNA"/>
</dbReference>
<evidence type="ECO:0000313" key="2">
    <source>
        <dbReference type="Proteomes" id="UP000278081"/>
    </source>
</evidence>